<evidence type="ECO:0000259" key="8">
    <source>
        <dbReference type="PROSITE" id="PS50110"/>
    </source>
</evidence>
<evidence type="ECO:0000313" key="9">
    <source>
        <dbReference type="EMBL" id="EPF13843.1"/>
    </source>
</evidence>
<evidence type="ECO:0000256" key="3">
    <source>
        <dbReference type="ARBA" id="ARBA00023015"/>
    </source>
</evidence>
<dbReference type="CDD" id="cd17535">
    <property type="entry name" value="REC_NarL-like"/>
    <property type="match status" value="1"/>
</dbReference>
<dbReference type="Gene3D" id="3.40.50.2300">
    <property type="match status" value="1"/>
</dbReference>
<evidence type="ECO:0000256" key="6">
    <source>
        <dbReference type="PROSITE-ProRule" id="PRU00169"/>
    </source>
</evidence>
<dbReference type="PANTHER" id="PTHR43214">
    <property type="entry name" value="TWO-COMPONENT RESPONSE REGULATOR"/>
    <property type="match status" value="1"/>
</dbReference>
<name>S3IJ06_9ENTR</name>
<dbReference type="PROSITE" id="PS50110">
    <property type="entry name" value="RESPONSE_REGULATORY"/>
    <property type="match status" value="1"/>
</dbReference>
<feature type="modified residue" description="4-aspartylphosphate" evidence="6">
    <location>
        <position position="73"/>
    </location>
</feature>
<evidence type="ECO:0000256" key="1">
    <source>
        <dbReference type="ARBA" id="ARBA00022553"/>
    </source>
</evidence>
<dbReference type="Pfam" id="PF00196">
    <property type="entry name" value="GerE"/>
    <property type="match status" value="1"/>
</dbReference>
<dbReference type="SUPFAM" id="SSF46894">
    <property type="entry name" value="C-terminal effector domain of the bipartite response regulators"/>
    <property type="match status" value="1"/>
</dbReference>
<dbReference type="GO" id="GO:0000160">
    <property type="term" value="P:phosphorelay signal transduction system"/>
    <property type="evidence" value="ECO:0007669"/>
    <property type="project" value="InterPro"/>
</dbReference>
<evidence type="ECO:0000256" key="5">
    <source>
        <dbReference type="ARBA" id="ARBA00023163"/>
    </source>
</evidence>
<evidence type="ECO:0000256" key="4">
    <source>
        <dbReference type="ARBA" id="ARBA00023125"/>
    </source>
</evidence>
<feature type="domain" description="HTH luxR-type" evidence="7">
    <location>
        <begin position="160"/>
        <end position="225"/>
    </location>
</feature>
<dbReference type="AlphaFoldDB" id="S3IJ06"/>
<gene>
    <name evidence="9" type="ORF">HMPREF0201_04036</name>
</gene>
<keyword evidence="2" id="KW-0902">Two-component regulatory system</keyword>
<dbReference type="GO" id="GO:0003677">
    <property type="term" value="F:DNA binding"/>
    <property type="evidence" value="ECO:0007669"/>
    <property type="project" value="UniProtKB-KW"/>
</dbReference>
<evidence type="ECO:0000259" key="7">
    <source>
        <dbReference type="PROSITE" id="PS50043"/>
    </source>
</evidence>
<dbReference type="SUPFAM" id="SSF52172">
    <property type="entry name" value="CheY-like"/>
    <property type="match status" value="1"/>
</dbReference>
<dbReference type="STRING" id="566551.HMPREF0201_04036"/>
<dbReference type="InterPro" id="IPR016032">
    <property type="entry name" value="Sig_transdc_resp-reg_C-effctor"/>
</dbReference>
<dbReference type="InterPro" id="IPR011006">
    <property type="entry name" value="CheY-like_superfamily"/>
</dbReference>
<evidence type="ECO:0000256" key="2">
    <source>
        <dbReference type="ARBA" id="ARBA00023012"/>
    </source>
</evidence>
<proteinExistence type="predicted"/>
<dbReference type="HOGENOM" id="CLU_000445_90_1_6"/>
<dbReference type="GO" id="GO:0006355">
    <property type="term" value="P:regulation of DNA-templated transcription"/>
    <property type="evidence" value="ECO:0007669"/>
    <property type="project" value="InterPro"/>
</dbReference>
<dbReference type="SMART" id="SM00448">
    <property type="entry name" value="REC"/>
    <property type="match status" value="1"/>
</dbReference>
<dbReference type="PANTHER" id="PTHR43214:SF41">
    <property type="entry name" value="NITRATE_NITRITE RESPONSE REGULATOR PROTEIN NARP"/>
    <property type="match status" value="1"/>
</dbReference>
<protein>
    <submittedName>
        <fullName evidence="9">Putative positive transcription regulator BvgA</fullName>
    </submittedName>
</protein>
<dbReference type="PATRIC" id="fig|566551.4.peg.3682"/>
<dbReference type="PROSITE" id="PS50043">
    <property type="entry name" value="HTH_LUXR_2"/>
    <property type="match status" value="1"/>
</dbReference>
<dbReference type="PRINTS" id="PR00038">
    <property type="entry name" value="HTHLUXR"/>
</dbReference>
<dbReference type="Proteomes" id="UP000014585">
    <property type="component" value="Unassembled WGS sequence"/>
</dbReference>
<dbReference type="InterPro" id="IPR001789">
    <property type="entry name" value="Sig_transdc_resp-reg_receiver"/>
</dbReference>
<accession>S3IJ06</accession>
<keyword evidence="3" id="KW-0805">Transcription regulation</keyword>
<dbReference type="NCBIfam" id="NF007403">
    <property type="entry name" value="PRK09935.1"/>
    <property type="match status" value="1"/>
</dbReference>
<keyword evidence="4" id="KW-0238">DNA-binding</keyword>
<comment type="caution">
    <text evidence="9">The sequence shown here is derived from an EMBL/GenBank/DDBJ whole genome shotgun (WGS) entry which is preliminary data.</text>
</comment>
<dbReference type="CDD" id="cd06170">
    <property type="entry name" value="LuxR_C_like"/>
    <property type="match status" value="1"/>
</dbReference>
<organism evidence="9 10">
    <name type="scientific">Cedecea davisae DSM 4568</name>
    <dbReference type="NCBI Taxonomy" id="566551"/>
    <lineage>
        <taxon>Bacteria</taxon>
        <taxon>Pseudomonadati</taxon>
        <taxon>Pseudomonadota</taxon>
        <taxon>Gammaproteobacteria</taxon>
        <taxon>Enterobacterales</taxon>
        <taxon>Enterobacteriaceae</taxon>
        <taxon>Cedecea</taxon>
    </lineage>
</organism>
<evidence type="ECO:0000313" key="10">
    <source>
        <dbReference type="Proteomes" id="UP000014585"/>
    </source>
</evidence>
<dbReference type="InterPro" id="IPR058245">
    <property type="entry name" value="NreC/VraR/RcsB-like_REC"/>
</dbReference>
<dbReference type="Pfam" id="PF00072">
    <property type="entry name" value="Response_reg"/>
    <property type="match status" value="1"/>
</dbReference>
<dbReference type="PROSITE" id="PS00622">
    <property type="entry name" value="HTH_LUXR_1"/>
    <property type="match status" value="1"/>
</dbReference>
<feature type="domain" description="Response regulatory" evidence="8">
    <location>
        <begin position="22"/>
        <end position="138"/>
    </location>
</feature>
<keyword evidence="1 6" id="KW-0597">Phosphoprotein</keyword>
<dbReference type="EMBL" id="ATDT01000033">
    <property type="protein sequence ID" value="EPF13843.1"/>
    <property type="molecule type" value="Genomic_DNA"/>
</dbReference>
<dbReference type="InterPro" id="IPR000792">
    <property type="entry name" value="Tscrpt_reg_LuxR_C"/>
</dbReference>
<reference evidence="9 10" key="1">
    <citation type="submission" date="2013-04" db="EMBL/GenBank/DDBJ databases">
        <authorList>
            <person name="Weinstock G."/>
            <person name="Sodergren E."/>
            <person name="Lobos E.A."/>
            <person name="Fulton L."/>
            <person name="Fulton R."/>
            <person name="Courtney L."/>
            <person name="Fronick C."/>
            <person name="O'Laughlin M."/>
            <person name="Godfrey J."/>
            <person name="Wilson R.M."/>
            <person name="Miner T."/>
            <person name="Farmer C."/>
            <person name="Delehaunty K."/>
            <person name="Cordes M."/>
            <person name="Minx P."/>
            <person name="Tomlinson C."/>
            <person name="Chen J."/>
            <person name="Wollam A."/>
            <person name="Pepin K.H."/>
            <person name="Palsikar V.B."/>
            <person name="Zhang X."/>
            <person name="Suruliraj S."/>
            <person name="Perna N.T."/>
            <person name="Plunkett G."/>
            <person name="Warren W."/>
            <person name="Mitreva M."/>
            <person name="Mardis E.R."/>
            <person name="Wilson R.K."/>
        </authorList>
    </citation>
    <scope>NUCLEOTIDE SEQUENCE [LARGE SCALE GENOMIC DNA]</scope>
    <source>
        <strain evidence="9 10">DSM 4568</strain>
    </source>
</reference>
<keyword evidence="5" id="KW-0804">Transcription</keyword>
<sequence length="227" mass="25712">MTLRQRDVFYQTIEAKKMKPASVIIMDEHPIVRMSIEVLLQRNKDINVVLKTDDGREVIDYMRANPVDLVILDIESANTDGFTLLKRIKGIQENTKILFLSSKSESFYAGRAIQAGANGFVSKRKEQDDIFNAVEMLLSGYSFFPSETLHFISSHKSRRGTMDDMPLSNREVTVLRYLANGLSNKEIAEQLLLSNKTISAHKANIFSKLGLTSIVELIDYAKVHELL</sequence>
<dbReference type="InterPro" id="IPR039420">
    <property type="entry name" value="WalR-like"/>
</dbReference>
<dbReference type="SMART" id="SM00421">
    <property type="entry name" value="HTH_LUXR"/>
    <property type="match status" value="1"/>
</dbReference>